<evidence type="ECO:0000313" key="3">
    <source>
        <dbReference type="EMBL" id="CAL1353834.1"/>
    </source>
</evidence>
<organism evidence="3 4">
    <name type="scientific">Linum trigynum</name>
    <dbReference type="NCBI Taxonomy" id="586398"/>
    <lineage>
        <taxon>Eukaryota</taxon>
        <taxon>Viridiplantae</taxon>
        <taxon>Streptophyta</taxon>
        <taxon>Embryophyta</taxon>
        <taxon>Tracheophyta</taxon>
        <taxon>Spermatophyta</taxon>
        <taxon>Magnoliopsida</taxon>
        <taxon>eudicotyledons</taxon>
        <taxon>Gunneridae</taxon>
        <taxon>Pentapetalae</taxon>
        <taxon>rosids</taxon>
        <taxon>fabids</taxon>
        <taxon>Malpighiales</taxon>
        <taxon>Linaceae</taxon>
        <taxon>Linum</taxon>
    </lineage>
</organism>
<feature type="compositionally biased region" description="Basic and acidic residues" evidence="1">
    <location>
        <begin position="354"/>
        <end position="363"/>
    </location>
</feature>
<feature type="region of interest" description="Disordered" evidence="1">
    <location>
        <begin position="1"/>
        <end position="25"/>
    </location>
</feature>
<name>A0AAV2CCU9_9ROSI</name>
<evidence type="ECO:0000313" key="4">
    <source>
        <dbReference type="Proteomes" id="UP001497516"/>
    </source>
</evidence>
<feature type="region of interest" description="Disordered" evidence="1">
    <location>
        <begin position="307"/>
        <end position="363"/>
    </location>
</feature>
<feature type="compositionally biased region" description="Acidic residues" evidence="1">
    <location>
        <begin position="45"/>
        <end position="62"/>
    </location>
</feature>
<dbReference type="InterPro" id="IPR025558">
    <property type="entry name" value="DUF4283"/>
</dbReference>
<accession>A0AAV2CCU9</accession>
<dbReference type="PANTHER" id="PTHR31286:SF99">
    <property type="entry name" value="DUF4283 DOMAIN-CONTAINING PROTEIN"/>
    <property type="match status" value="1"/>
</dbReference>
<feature type="region of interest" description="Disordered" evidence="1">
    <location>
        <begin position="43"/>
        <end position="63"/>
    </location>
</feature>
<gene>
    <name evidence="3" type="ORF">LTRI10_LOCUS1705</name>
</gene>
<dbReference type="PANTHER" id="PTHR31286">
    <property type="entry name" value="GLYCINE-RICH CELL WALL STRUCTURAL PROTEIN 1.8-LIKE"/>
    <property type="match status" value="1"/>
</dbReference>
<dbReference type="Proteomes" id="UP001497516">
    <property type="component" value="Chromosome 1"/>
</dbReference>
<sequence length="363" mass="41862">MATETTATTPTQHEGTQVGCGAWSDGSRKRFSEILQQDSWYVAESDSEDVAQAEREEDDVEDGKDFDRLCPSALFTAAEKARWRREWRSALVVKGLGHRVSYVPLSRRLNYLWARHGELQISDLKNAWFLVRFRRREDYEIAINGGPWLLGETYLTVMRWYKGFNPWKSMVRSTLVWVQLPDLPIGFIHKEAAMRIGGLIGTPVKVDRATELGARGNFARVCVEVDLTRPLLARYKVEGTEYLIQYEGLDHICTECGQYGKSTANCPCREPVEEKVEEMVEIVPETVEEMKPKGPIYDDWMMVKRKERRPNRRGQQYGPKSDKGKYIQEQRGEQNRFSVLNDEAPNEKPTGNVHNEEIREEPL</sequence>
<dbReference type="InterPro" id="IPR040256">
    <property type="entry name" value="At4g02000-like"/>
</dbReference>
<evidence type="ECO:0000256" key="1">
    <source>
        <dbReference type="SAM" id="MobiDB-lite"/>
    </source>
</evidence>
<feature type="compositionally biased region" description="Low complexity" evidence="1">
    <location>
        <begin position="1"/>
        <end position="17"/>
    </location>
</feature>
<dbReference type="AlphaFoldDB" id="A0AAV2CCU9"/>
<dbReference type="EMBL" id="OZ034813">
    <property type="protein sequence ID" value="CAL1353834.1"/>
    <property type="molecule type" value="Genomic_DNA"/>
</dbReference>
<protein>
    <recommendedName>
        <fullName evidence="2">DUF4283 domain-containing protein</fullName>
    </recommendedName>
</protein>
<evidence type="ECO:0000259" key="2">
    <source>
        <dbReference type="Pfam" id="PF14111"/>
    </source>
</evidence>
<reference evidence="3 4" key="1">
    <citation type="submission" date="2024-04" db="EMBL/GenBank/DDBJ databases">
        <authorList>
            <person name="Fracassetti M."/>
        </authorList>
    </citation>
    <scope>NUCLEOTIDE SEQUENCE [LARGE SCALE GENOMIC DNA]</scope>
</reference>
<keyword evidence="4" id="KW-1185">Reference proteome</keyword>
<proteinExistence type="predicted"/>
<feature type="compositionally biased region" description="Basic and acidic residues" evidence="1">
    <location>
        <begin position="320"/>
        <end position="334"/>
    </location>
</feature>
<dbReference type="Pfam" id="PF14111">
    <property type="entry name" value="DUF4283"/>
    <property type="match status" value="1"/>
</dbReference>
<feature type="domain" description="DUF4283" evidence="2">
    <location>
        <begin position="86"/>
        <end position="167"/>
    </location>
</feature>